<dbReference type="AlphaFoldDB" id="A0A3B0TZF4"/>
<dbReference type="PROSITE" id="PS00629">
    <property type="entry name" value="IMP_1"/>
    <property type="match status" value="1"/>
</dbReference>
<keyword evidence="3 5" id="KW-0378">Hydrolase</keyword>
<dbReference type="GO" id="GO:0007165">
    <property type="term" value="P:signal transduction"/>
    <property type="evidence" value="ECO:0007669"/>
    <property type="project" value="TreeGrafter"/>
</dbReference>
<dbReference type="Gene3D" id="3.40.190.80">
    <property type="match status" value="1"/>
</dbReference>
<dbReference type="PANTHER" id="PTHR20854">
    <property type="entry name" value="INOSITOL MONOPHOSPHATASE"/>
    <property type="match status" value="1"/>
</dbReference>
<sequence length="269" mass="29379">MKAQQTEINQYSKRLDFATALARKVGREALRFWQENGTDNLGTTSKGLQDFVTRADQEAEDTIRHALAQKFPEDGFIGEESGGETGNAGYWVVDPIDGTANYLRGLRHWGVSIAYVEGDKAIVGVIHDSATDRIYSAQADKGARRDGEIIQVSATANPHMATGIMGVSRRTSFETYLKQLRALNDAGIEHRRIGSAAIGIVRVAEGVADFYYEKHLNCWDAMAALLIAQEAGARIVAPVMGSFIPEGGEVFCATPKLFDQLEGLLLKVE</sequence>
<dbReference type="PANTHER" id="PTHR20854:SF4">
    <property type="entry name" value="INOSITOL-1-MONOPHOSPHATASE-RELATED"/>
    <property type="match status" value="1"/>
</dbReference>
<dbReference type="SUPFAM" id="SSF56655">
    <property type="entry name" value="Carbohydrate phosphatase"/>
    <property type="match status" value="1"/>
</dbReference>
<dbReference type="PRINTS" id="PR00377">
    <property type="entry name" value="IMPHPHTASES"/>
</dbReference>
<keyword evidence="4" id="KW-0460">Magnesium</keyword>
<dbReference type="InterPro" id="IPR000760">
    <property type="entry name" value="Inositol_monophosphatase-like"/>
</dbReference>
<organism evidence="5">
    <name type="scientific">hydrothermal vent metagenome</name>
    <dbReference type="NCBI Taxonomy" id="652676"/>
    <lineage>
        <taxon>unclassified sequences</taxon>
        <taxon>metagenomes</taxon>
        <taxon>ecological metagenomes</taxon>
    </lineage>
</organism>
<dbReference type="GO" id="GO:0008934">
    <property type="term" value="F:inositol monophosphate 1-phosphatase activity"/>
    <property type="evidence" value="ECO:0007669"/>
    <property type="project" value="TreeGrafter"/>
</dbReference>
<dbReference type="Pfam" id="PF00459">
    <property type="entry name" value="Inositol_P"/>
    <property type="match status" value="1"/>
</dbReference>
<dbReference type="EC" id="3.1.3.25" evidence="5"/>
<proteinExistence type="predicted"/>
<gene>
    <name evidence="5" type="ORF">MNBD_ALPHA12-1890</name>
</gene>
<evidence type="ECO:0000256" key="1">
    <source>
        <dbReference type="ARBA" id="ARBA00001946"/>
    </source>
</evidence>
<evidence type="ECO:0000256" key="3">
    <source>
        <dbReference type="ARBA" id="ARBA00022801"/>
    </source>
</evidence>
<dbReference type="EMBL" id="UOEO01000172">
    <property type="protein sequence ID" value="VAW21503.1"/>
    <property type="molecule type" value="Genomic_DNA"/>
</dbReference>
<dbReference type="FunFam" id="3.30.540.10:FF:000003">
    <property type="entry name" value="Inositol-1-monophosphatase"/>
    <property type="match status" value="1"/>
</dbReference>
<comment type="cofactor">
    <cofactor evidence="1">
        <name>Mg(2+)</name>
        <dbReference type="ChEBI" id="CHEBI:18420"/>
    </cofactor>
</comment>
<reference evidence="5" key="1">
    <citation type="submission" date="2018-06" db="EMBL/GenBank/DDBJ databases">
        <authorList>
            <person name="Zhirakovskaya E."/>
        </authorList>
    </citation>
    <scope>NUCLEOTIDE SEQUENCE</scope>
</reference>
<dbReference type="GO" id="GO:0046872">
    <property type="term" value="F:metal ion binding"/>
    <property type="evidence" value="ECO:0007669"/>
    <property type="project" value="UniProtKB-KW"/>
</dbReference>
<name>A0A3B0TZF4_9ZZZZ</name>
<dbReference type="GO" id="GO:0006020">
    <property type="term" value="P:inositol metabolic process"/>
    <property type="evidence" value="ECO:0007669"/>
    <property type="project" value="TreeGrafter"/>
</dbReference>
<keyword evidence="2" id="KW-0479">Metal-binding</keyword>
<evidence type="ECO:0000256" key="4">
    <source>
        <dbReference type="ARBA" id="ARBA00022842"/>
    </source>
</evidence>
<evidence type="ECO:0000256" key="2">
    <source>
        <dbReference type="ARBA" id="ARBA00022723"/>
    </source>
</evidence>
<dbReference type="Gene3D" id="3.30.540.10">
    <property type="entry name" value="Fructose-1,6-Bisphosphatase, subunit A, domain 1"/>
    <property type="match status" value="1"/>
</dbReference>
<protein>
    <submittedName>
        <fullName evidence="5">Inositol-1-monophosphatase</fullName>
        <ecNumber evidence="5">3.1.3.25</ecNumber>
    </submittedName>
</protein>
<evidence type="ECO:0000313" key="5">
    <source>
        <dbReference type="EMBL" id="VAW21503.1"/>
    </source>
</evidence>
<dbReference type="InterPro" id="IPR020583">
    <property type="entry name" value="Inositol_monoP_metal-BS"/>
</dbReference>
<accession>A0A3B0TZF4</accession>